<evidence type="ECO:0000313" key="3">
    <source>
        <dbReference type="Proteomes" id="UP000236370"/>
    </source>
</evidence>
<organism evidence="2 3">
    <name type="scientific">Pan troglodytes</name>
    <name type="common">Chimpanzee</name>
    <dbReference type="NCBI Taxonomy" id="9598"/>
    <lineage>
        <taxon>Eukaryota</taxon>
        <taxon>Metazoa</taxon>
        <taxon>Chordata</taxon>
        <taxon>Craniata</taxon>
        <taxon>Vertebrata</taxon>
        <taxon>Euteleostomi</taxon>
        <taxon>Mammalia</taxon>
        <taxon>Eutheria</taxon>
        <taxon>Euarchontoglires</taxon>
        <taxon>Primates</taxon>
        <taxon>Haplorrhini</taxon>
        <taxon>Catarrhini</taxon>
        <taxon>Hominidae</taxon>
        <taxon>Pan</taxon>
    </lineage>
</organism>
<sequence>MLSVGDARRRACGEAIADWLADWKLRKAGPRRAAIGSSVGGLGRQRRSRGGGGSRDGSEREEGARPREPRGVGAAATSGAAVGWCSGRIHRLALTGEKRADIQLNSFGFYTNGSLEVELSLLRLGLREAEEKSLLVGFSLSRVRSGRVRSYSGPGAEVWRAEDVVYLSRAPPGSTLQTRAPEATGHSPPQGGWRRDLCSQQAQVNTRSDSGS</sequence>
<evidence type="ECO:0000256" key="1">
    <source>
        <dbReference type="SAM" id="MobiDB-lite"/>
    </source>
</evidence>
<proteinExistence type="predicted"/>
<evidence type="ECO:0000313" key="2">
    <source>
        <dbReference type="EMBL" id="PNI12554.1"/>
    </source>
</evidence>
<comment type="caution">
    <text evidence="2">The sequence shown here is derived from an EMBL/GenBank/DDBJ whole genome shotgun (WGS) entry which is preliminary data.</text>
</comment>
<dbReference type="Proteomes" id="UP000236370">
    <property type="component" value="Unassembled WGS sequence"/>
</dbReference>
<feature type="region of interest" description="Disordered" evidence="1">
    <location>
        <begin position="34"/>
        <end position="75"/>
    </location>
</feature>
<protein>
    <submittedName>
        <fullName evidence="2">GPR108 isoform 13</fullName>
    </submittedName>
</protein>
<feature type="compositionally biased region" description="Polar residues" evidence="1">
    <location>
        <begin position="198"/>
        <end position="212"/>
    </location>
</feature>
<feature type="region of interest" description="Disordered" evidence="1">
    <location>
        <begin position="172"/>
        <end position="212"/>
    </location>
</feature>
<accession>A0A2J8IPW3</accession>
<reference evidence="2 3" key="1">
    <citation type="submission" date="2017-12" db="EMBL/GenBank/DDBJ databases">
        <title>High-resolution comparative analysis of great ape genomes.</title>
        <authorList>
            <person name="Pollen A."/>
            <person name="Hastie A."/>
            <person name="Hormozdiari F."/>
            <person name="Dougherty M."/>
            <person name="Liu R."/>
            <person name="Chaisson M."/>
            <person name="Hoppe E."/>
            <person name="Hill C."/>
            <person name="Pang A."/>
            <person name="Hillier L."/>
            <person name="Baker C."/>
            <person name="Armstrong J."/>
            <person name="Shendure J."/>
            <person name="Paten B."/>
            <person name="Wilson R."/>
            <person name="Chao H."/>
            <person name="Schneider V."/>
            <person name="Ventura M."/>
            <person name="Kronenberg Z."/>
            <person name="Murali S."/>
            <person name="Gordon D."/>
            <person name="Cantsilieris S."/>
            <person name="Munson K."/>
            <person name="Nelson B."/>
            <person name="Raja A."/>
            <person name="Underwood J."/>
            <person name="Diekhans M."/>
            <person name="Fiddes I."/>
            <person name="Haussler D."/>
            <person name="Eichler E."/>
        </authorList>
    </citation>
    <scope>NUCLEOTIDE SEQUENCE [LARGE SCALE GENOMIC DNA]</scope>
    <source>
        <strain evidence="2">Yerkes chimp pedigree #C0471</strain>
    </source>
</reference>
<feature type="compositionally biased region" description="Basic and acidic residues" evidence="1">
    <location>
        <begin position="56"/>
        <end position="70"/>
    </location>
</feature>
<dbReference type="EMBL" id="NBAG03000653">
    <property type="protein sequence ID" value="PNI12554.1"/>
    <property type="molecule type" value="Genomic_DNA"/>
</dbReference>
<gene>
    <name evidence="2" type="ORF">CK820_G0054307</name>
</gene>
<name>A0A2J8IPW3_PANTR</name>
<dbReference type="AlphaFoldDB" id="A0A2J8IPW3"/>